<accession>A0ABV3ZXH7</accession>
<gene>
    <name evidence="3" type="ORF">AB6724_12205</name>
</gene>
<evidence type="ECO:0000259" key="2">
    <source>
        <dbReference type="PROSITE" id="PS50943"/>
    </source>
</evidence>
<dbReference type="Gene3D" id="1.10.260.40">
    <property type="entry name" value="lambda repressor-like DNA-binding domains"/>
    <property type="match status" value="1"/>
</dbReference>
<reference evidence="3 4" key="1">
    <citation type="journal article" date="2013" name="Int. J. Syst. Evol. Microbiol.">
        <title>Comamonas guangdongensis sp. nov., isolated from subterranean forest sediment, and emended description of the genus Comamonas.</title>
        <authorList>
            <person name="Zhang J."/>
            <person name="Wang Y."/>
            <person name="Zhou S."/>
            <person name="Wu C."/>
            <person name="He J."/>
            <person name="Li F."/>
        </authorList>
    </citation>
    <scope>NUCLEOTIDE SEQUENCE [LARGE SCALE GENOMIC DNA]</scope>
    <source>
        <strain evidence="3 4">CCTCC AB2011133</strain>
    </source>
</reference>
<evidence type="ECO:0000256" key="1">
    <source>
        <dbReference type="SAM" id="MobiDB-lite"/>
    </source>
</evidence>
<dbReference type="InterPro" id="IPR001387">
    <property type="entry name" value="Cro/C1-type_HTH"/>
</dbReference>
<feature type="region of interest" description="Disordered" evidence="1">
    <location>
        <begin position="120"/>
        <end position="151"/>
    </location>
</feature>
<dbReference type="EMBL" id="JBFYGN010000012">
    <property type="protein sequence ID" value="MEX8193598.1"/>
    <property type="molecule type" value="Genomic_DNA"/>
</dbReference>
<dbReference type="Pfam" id="PF01381">
    <property type="entry name" value="HTH_3"/>
    <property type="match status" value="1"/>
</dbReference>
<protein>
    <submittedName>
        <fullName evidence="3">Helix-turn-helix domain-containing protein</fullName>
    </submittedName>
</protein>
<feature type="domain" description="HTH cro/C1-type" evidence="2">
    <location>
        <begin position="15"/>
        <end position="68"/>
    </location>
</feature>
<keyword evidence="4" id="KW-1185">Reference proteome</keyword>
<organism evidence="3 4">
    <name type="scientific">Comamonas guangdongensis</name>
    <dbReference type="NCBI Taxonomy" id="510515"/>
    <lineage>
        <taxon>Bacteria</taxon>
        <taxon>Pseudomonadati</taxon>
        <taxon>Pseudomonadota</taxon>
        <taxon>Betaproteobacteria</taxon>
        <taxon>Burkholderiales</taxon>
        <taxon>Comamonadaceae</taxon>
        <taxon>Comamonas</taxon>
    </lineage>
</organism>
<dbReference type="CDD" id="cd00093">
    <property type="entry name" value="HTH_XRE"/>
    <property type="match status" value="1"/>
</dbReference>
<dbReference type="RefSeq" id="WP_369338795.1">
    <property type="nucleotide sequence ID" value="NZ_JBFYGN010000012.1"/>
</dbReference>
<name>A0ABV3ZXH7_9BURK</name>
<dbReference type="InterPro" id="IPR010982">
    <property type="entry name" value="Lambda_DNA-bd_dom_sf"/>
</dbReference>
<dbReference type="PROSITE" id="PS50943">
    <property type="entry name" value="HTH_CROC1"/>
    <property type="match status" value="1"/>
</dbReference>
<comment type="caution">
    <text evidence="3">The sequence shown here is derived from an EMBL/GenBank/DDBJ whole genome shotgun (WGS) entry which is preliminary data.</text>
</comment>
<dbReference type="Proteomes" id="UP001561046">
    <property type="component" value="Unassembled WGS sequence"/>
</dbReference>
<proteinExistence type="predicted"/>
<sequence>MQYEGEDIFVINERLKIERERLGLTQPVFAEIAGASKRTLIDWEKGVSSPTAVQLSALASAGVDVLFVVTGQRSQAVPVQASLPKEHQALLNSYEMCSAAARKNLLQSAALLAAGMPSTGGGGVHVRGSGNVTAGRDVNGSEKTKAGSRQR</sequence>
<dbReference type="SMART" id="SM00530">
    <property type="entry name" value="HTH_XRE"/>
    <property type="match status" value="1"/>
</dbReference>
<dbReference type="SUPFAM" id="SSF47413">
    <property type="entry name" value="lambda repressor-like DNA-binding domains"/>
    <property type="match status" value="1"/>
</dbReference>
<evidence type="ECO:0000313" key="3">
    <source>
        <dbReference type="EMBL" id="MEX8193598.1"/>
    </source>
</evidence>
<evidence type="ECO:0000313" key="4">
    <source>
        <dbReference type="Proteomes" id="UP001561046"/>
    </source>
</evidence>